<proteinExistence type="predicted"/>
<organism evidence="2 3">
    <name type="scientific">Sutcliffiella horikoshii</name>
    <dbReference type="NCBI Taxonomy" id="79883"/>
    <lineage>
        <taxon>Bacteria</taxon>
        <taxon>Bacillati</taxon>
        <taxon>Bacillota</taxon>
        <taxon>Bacilli</taxon>
        <taxon>Bacillales</taxon>
        <taxon>Bacillaceae</taxon>
        <taxon>Sutcliffiella</taxon>
    </lineage>
</organism>
<dbReference type="Pfam" id="PF00535">
    <property type="entry name" value="Glycos_transf_2"/>
    <property type="match status" value="1"/>
</dbReference>
<dbReference type="SUPFAM" id="SSF53448">
    <property type="entry name" value="Nucleotide-diphospho-sugar transferases"/>
    <property type="match status" value="1"/>
</dbReference>
<dbReference type="PANTHER" id="PTHR43685">
    <property type="entry name" value="GLYCOSYLTRANSFERASE"/>
    <property type="match status" value="1"/>
</dbReference>
<evidence type="ECO:0000313" key="2">
    <source>
        <dbReference type="EMBL" id="ART75840.1"/>
    </source>
</evidence>
<dbReference type="PANTHER" id="PTHR43685:SF2">
    <property type="entry name" value="GLYCOSYLTRANSFERASE 2-LIKE DOMAIN-CONTAINING PROTEIN"/>
    <property type="match status" value="1"/>
</dbReference>
<feature type="domain" description="Glycosyltransferase 2-like" evidence="1">
    <location>
        <begin position="48"/>
        <end position="173"/>
    </location>
</feature>
<protein>
    <recommendedName>
        <fullName evidence="1">Glycosyltransferase 2-like domain-containing protein</fullName>
    </recommendedName>
</protein>
<dbReference type="InterPro" id="IPR050834">
    <property type="entry name" value="Glycosyltransf_2"/>
</dbReference>
<accession>A0ABN4ZC18</accession>
<dbReference type="CDD" id="cd00761">
    <property type="entry name" value="Glyco_tranf_GTA_type"/>
    <property type="match status" value="1"/>
</dbReference>
<evidence type="ECO:0000313" key="3">
    <source>
        <dbReference type="Proteomes" id="UP000195573"/>
    </source>
</evidence>
<dbReference type="InterPro" id="IPR001173">
    <property type="entry name" value="Glyco_trans_2-like"/>
</dbReference>
<gene>
    <name evidence="2" type="ORF">B4U37_07265</name>
</gene>
<evidence type="ECO:0000259" key="1">
    <source>
        <dbReference type="Pfam" id="PF00535"/>
    </source>
</evidence>
<reference evidence="2 3" key="1">
    <citation type="submission" date="2017-04" db="EMBL/GenBank/DDBJ databases">
        <title>Complete Genome Sequence of the Bacillus horikoshii 20a strain from Cuatro Cienegas, Coahuila, Mexico.</title>
        <authorList>
            <person name="Zarza E."/>
            <person name="Alcaraz L.D."/>
            <person name="Aguilar-Salinas B."/>
            <person name="Islas A."/>
            <person name="Olmedo-Alvarez G."/>
        </authorList>
    </citation>
    <scope>NUCLEOTIDE SEQUENCE [LARGE SCALE GENOMIC DNA]</scope>
    <source>
        <strain evidence="2 3">20a</strain>
    </source>
</reference>
<dbReference type="Gene3D" id="3.90.550.10">
    <property type="entry name" value="Spore Coat Polysaccharide Biosynthesis Protein SpsA, Chain A"/>
    <property type="match status" value="1"/>
</dbReference>
<dbReference type="InterPro" id="IPR029044">
    <property type="entry name" value="Nucleotide-diphossugar_trans"/>
</dbReference>
<keyword evidence="3" id="KW-1185">Reference proteome</keyword>
<name>A0ABN4ZC18_9BACI</name>
<sequence length="277" mass="32416">MSSLFSNVYKFKSVHNLYIVYVQGRRGCRHMRKEYGYFREGNTDPKFSVVICTYNDAEYLSNATESVINQSKCNWELIIVNDGSSDDTLKILEPLKIFPNIHVISLPQNKGKAFCLNIGLQAAKGTWLVELDADDWLPKKALEMLDNIVCEGVEAYYGNYVEWRENYSNKQLSFSRVIKGMPDFNATMYLESAFPLAPRIYRMDTLRKIGGWYTKDIFESRMYEDVYILCAISKKGRLEHLDELLYHRRLRSRSVSAKGRKDLFEKWKEWVKEELSI</sequence>
<dbReference type="EMBL" id="CP020880">
    <property type="protein sequence ID" value="ART75840.1"/>
    <property type="molecule type" value="Genomic_DNA"/>
</dbReference>
<dbReference type="Proteomes" id="UP000195573">
    <property type="component" value="Chromosome"/>
</dbReference>